<comment type="caution">
    <text evidence="3">The sequence shown here is derived from an EMBL/GenBank/DDBJ whole genome shotgun (WGS) entry which is preliminary data.</text>
</comment>
<protein>
    <submittedName>
        <fullName evidence="3">AAA family ATPase</fullName>
    </submittedName>
</protein>
<evidence type="ECO:0000313" key="3">
    <source>
        <dbReference type="EMBL" id="MCQ8278338.1"/>
    </source>
</evidence>
<organism evidence="3 4">
    <name type="scientific">Endosaccharibacter trunci</name>
    <dbReference type="NCBI Taxonomy" id="2812733"/>
    <lineage>
        <taxon>Bacteria</taxon>
        <taxon>Pseudomonadati</taxon>
        <taxon>Pseudomonadota</taxon>
        <taxon>Alphaproteobacteria</taxon>
        <taxon>Acetobacterales</taxon>
        <taxon>Acetobacteraceae</taxon>
        <taxon>Endosaccharibacter</taxon>
    </lineage>
</organism>
<accession>A0ABT1W634</accession>
<keyword evidence="4" id="KW-1185">Reference proteome</keyword>
<gene>
    <name evidence="3" type="ORF">NFI95_07725</name>
</gene>
<proteinExistence type="predicted"/>
<evidence type="ECO:0000313" key="4">
    <source>
        <dbReference type="Proteomes" id="UP001524587"/>
    </source>
</evidence>
<dbReference type="RefSeq" id="WP_422863811.1">
    <property type="nucleotide sequence ID" value="NZ_JAMSKV010000005.1"/>
</dbReference>
<name>A0ABT1W634_9PROT</name>
<sequence>MKLRSLSVDQFRRFDRPVRLDGIGDGLNVLCAPNEFGKSTLLAAIRAVLFERHNSRTESIRSYQPRLGSTAPAVSLAFDHDGASHSIEKRFLLRPHARLVSNGVVFEADAAEENLAGLLGVSAARSGARNAARQTASIWDALLVDQGQSFAQAELGDGARATLSACLDAELGAVSGGVAIARLLKPVLAQMAERLDGHGRPRDRYKAALAEVEDAAREGAALQARRHALEDDLSELEAARCALAQASDPRAEAEGRAALAEARRHRDALLGQRDRVRQANAAVELAAEQRRQVRAEIERRAALRGDRDANERALSVLREAEGEALRRLAEAGAAFEAGRSAHADAQQRADAAARAMERLRAQRDETAKHARHRLLRDRLRAAEAETARIADLSARIASTRPDETAIGVLRQLSLADRADRAALLAQATIMSIGLEVPARLERPGVSDIALAPGAQRVELNGPARLVIAGVGAIEIVPAAGDRDRLIEQARTSARALRQALDAAGCADLAEAELRAAERARLVSELGDARRALAHALGPDGLDALRAAEAAARPAGGEKPPPDDAALLEALARAQGEAEAASLAERDLRDALRAPEAARDSARAALAEAELGVRTAEHERLRLAAALDGAERALPDAALAARAETVDHAHTDAATALTALLAAAPEGTVELADARILRLEQAERNRADARTRERERIARLEARIAAEEGAGLDEQIEQAARRGETAARIVSDNEREIAVLTLLRDTLREADRAARERFLAPLIGRISPYLRALFPGADLALDDRFAVSGLVRPQGGAEAEAFGTLSHGTREQVAILARLAFADMLAAGHHPSFLVLDDALAFADADRMDRMFDILHEASRRLQILVLTCRPDVAARLGGHALTLEPAP</sequence>
<feature type="coiled-coil region" evidence="1">
    <location>
        <begin position="205"/>
        <end position="239"/>
    </location>
</feature>
<dbReference type="EMBL" id="JAMSKV010000005">
    <property type="protein sequence ID" value="MCQ8278338.1"/>
    <property type="molecule type" value="Genomic_DNA"/>
</dbReference>
<keyword evidence="1" id="KW-0175">Coiled coil</keyword>
<dbReference type="Gene3D" id="3.40.50.300">
    <property type="entry name" value="P-loop containing nucleotide triphosphate hydrolases"/>
    <property type="match status" value="2"/>
</dbReference>
<dbReference type="Pfam" id="PF13476">
    <property type="entry name" value="AAA_23"/>
    <property type="match status" value="1"/>
</dbReference>
<evidence type="ECO:0000259" key="2">
    <source>
        <dbReference type="Pfam" id="PF13476"/>
    </source>
</evidence>
<dbReference type="InterPro" id="IPR027417">
    <property type="entry name" value="P-loop_NTPase"/>
</dbReference>
<dbReference type="PANTHER" id="PTHR41259:SF1">
    <property type="entry name" value="DOUBLE-STRAND BREAK REPAIR RAD50 ATPASE, PUTATIVE-RELATED"/>
    <property type="match status" value="1"/>
</dbReference>
<dbReference type="SUPFAM" id="SSF52540">
    <property type="entry name" value="P-loop containing nucleoside triphosphate hydrolases"/>
    <property type="match status" value="1"/>
</dbReference>
<dbReference type="PANTHER" id="PTHR41259">
    <property type="entry name" value="DOUBLE-STRAND BREAK REPAIR RAD50 ATPASE, PUTATIVE-RELATED"/>
    <property type="match status" value="1"/>
</dbReference>
<reference evidence="3 4" key="1">
    <citation type="submission" date="2022-06" db="EMBL/GenBank/DDBJ databases">
        <title>Endosaccharibacter gen. nov., sp. nov., endophytic bacteria isolated from sugarcane.</title>
        <authorList>
            <person name="Pitiwittayakul N."/>
            <person name="Yukphan P."/>
            <person name="Charoenyingcharoen P."/>
            <person name="Tanasupawat S."/>
        </authorList>
    </citation>
    <scope>NUCLEOTIDE SEQUENCE [LARGE SCALE GENOMIC DNA]</scope>
    <source>
        <strain evidence="3 4">KSS8</strain>
    </source>
</reference>
<dbReference type="Proteomes" id="UP001524587">
    <property type="component" value="Unassembled WGS sequence"/>
</dbReference>
<dbReference type="InterPro" id="IPR038729">
    <property type="entry name" value="Rad50/SbcC_AAA"/>
</dbReference>
<evidence type="ECO:0000256" key="1">
    <source>
        <dbReference type="SAM" id="Coils"/>
    </source>
</evidence>
<feature type="domain" description="Rad50/SbcC-type AAA" evidence="2">
    <location>
        <begin position="6"/>
        <end position="89"/>
    </location>
</feature>